<dbReference type="EMBL" id="JACHXA010000006">
    <property type="protein sequence ID" value="MBB3065969.1"/>
    <property type="molecule type" value="Genomic_DNA"/>
</dbReference>
<sequence>MTQAKKGPFFRGDIDMRIARDGTWFYKGTPIDRMALVKLFATILSRDDAGDYWLKTPVEETRIQVEDAPFVAVELEVQGSGRDRQLRFRSNIDEWIVAGPAHPIRVVENRDTGEPSPYVRMRPGLEALIARSVFYQLADLAEPSPQSDGRLGVWSGGVFFDLGESEA</sequence>
<dbReference type="Pfam" id="PF06938">
    <property type="entry name" value="DUF1285_N"/>
    <property type="match status" value="1"/>
</dbReference>
<dbReference type="AlphaFoldDB" id="A0A839SVB8"/>
<organism evidence="3 4">
    <name type="scientific">Limibacillus halophilus</name>
    <dbReference type="NCBI Taxonomy" id="1579333"/>
    <lineage>
        <taxon>Bacteria</taxon>
        <taxon>Pseudomonadati</taxon>
        <taxon>Pseudomonadota</taxon>
        <taxon>Alphaproteobacteria</taxon>
        <taxon>Rhodospirillales</taxon>
        <taxon>Rhodovibrionaceae</taxon>
        <taxon>Limibacillus</taxon>
    </lineage>
</organism>
<dbReference type="Pfam" id="PF21028">
    <property type="entry name" value="DUF1285_C"/>
    <property type="match status" value="1"/>
</dbReference>
<evidence type="ECO:0000259" key="1">
    <source>
        <dbReference type="Pfam" id="PF06938"/>
    </source>
</evidence>
<dbReference type="InterPro" id="IPR010707">
    <property type="entry name" value="DUF1285"/>
</dbReference>
<keyword evidence="4" id="KW-1185">Reference proteome</keyword>
<evidence type="ECO:0008006" key="5">
    <source>
        <dbReference type="Google" id="ProtNLM"/>
    </source>
</evidence>
<dbReference type="InterPro" id="IPR048342">
    <property type="entry name" value="DUF1285_C"/>
</dbReference>
<dbReference type="InterPro" id="IPR023361">
    <property type="entry name" value="DUF1285_beta_roll_sf"/>
</dbReference>
<evidence type="ECO:0000313" key="3">
    <source>
        <dbReference type="EMBL" id="MBB3065969.1"/>
    </source>
</evidence>
<evidence type="ECO:0000259" key="2">
    <source>
        <dbReference type="Pfam" id="PF21028"/>
    </source>
</evidence>
<protein>
    <recommendedName>
        <fullName evidence="5">DUF1285 domain-containing protein</fullName>
    </recommendedName>
</protein>
<feature type="domain" description="DUF1285" evidence="1">
    <location>
        <begin position="8"/>
        <end position="68"/>
    </location>
</feature>
<proteinExistence type="predicted"/>
<comment type="caution">
    <text evidence="3">The sequence shown here is derived from an EMBL/GenBank/DDBJ whole genome shotgun (WGS) entry which is preliminary data.</text>
</comment>
<name>A0A839SVB8_9PROT</name>
<feature type="domain" description="DUF1285" evidence="2">
    <location>
        <begin position="69"/>
        <end position="162"/>
    </location>
</feature>
<gene>
    <name evidence="3" type="ORF">FHR98_002272</name>
</gene>
<accession>A0A839SVB8</accession>
<reference evidence="3 4" key="1">
    <citation type="submission" date="2020-08" db="EMBL/GenBank/DDBJ databases">
        <title>Genomic Encyclopedia of Type Strains, Phase III (KMG-III): the genomes of soil and plant-associated and newly described type strains.</title>
        <authorList>
            <person name="Whitman W."/>
        </authorList>
    </citation>
    <scope>NUCLEOTIDE SEQUENCE [LARGE SCALE GENOMIC DNA]</scope>
    <source>
        <strain evidence="3 4">CECT 8803</strain>
    </source>
</reference>
<dbReference type="Proteomes" id="UP000581135">
    <property type="component" value="Unassembled WGS sequence"/>
</dbReference>
<dbReference type="Gene3D" id="3.10.540.10">
    <property type="entry name" value="duf1285 like domain"/>
    <property type="match status" value="1"/>
</dbReference>
<dbReference type="RefSeq" id="WP_183416796.1">
    <property type="nucleotide sequence ID" value="NZ_JACHXA010000006.1"/>
</dbReference>
<dbReference type="InterPro" id="IPR048341">
    <property type="entry name" value="DUF1285_N"/>
</dbReference>
<evidence type="ECO:0000313" key="4">
    <source>
        <dbReference type="Proteomes" id="UP000581135"/>
    </source>
</evidence>
<dbReference type="PIRSF" id="PIRSF029557">
    <property type="entry name" value="UCP029557"/>
    <property type="match status" value="1"/>
</dbReference>
<dbReference type="Gene3D" id="2.30.270.10">
    <property type="entry name" value="duf1285 protein"/>
    <property type="match status" value="1"/>
</dbReference>